<protein>
    <recommendedName>
        <fullName evidence="3">GCC2 Rab binding domain-containing protein</fullName>
    </recommendedName>
</protein>
<name>A0A3P6T0Y0_ANISI</name>
<evidence type="ECO:0000313" key="4">
    <source>
        <dbReference type="EMBL" id="VDK78627.1"/>
    </source>
</evidence>
<reference evidence="4 5" key="1">
    <citation type="submission" date="2018-11" db="EMBL/GenBank/DDBJ databases">
        <authorList>
            <consortium name="Pathogen Informatics"/>
        </authorList>
    </citation>
    <scope>NUCLEOTIDE SEQUENCE [LARGE SCALE GENOMIC DNA]</scope>
</reference>
<proteinExistence type="predicted"/>
<evidence type="ECO:0000256" key="1">
    <source>
        <dbReference type="SAM" id="Coils"/>
    </source>
</evidence>
<organism evidence="4 5">
    <name type="scientific">Anisakis simplex</name>
    <name type="common">Herring worm</name>
    <dbReference type="NCBI Taxonomy" id="6269"/>
    <lineage>
        <taxon>Eukaryota</taxon>
        <taxon>Metazoa</taxon>
        <taxon>Ecdysozoa</taxon>
        <taxon>Nematoda</taxon>
        <taxon>Chromadorea</taxon>
        <taxon>Rhabditida</taxon>
        <taxon>Spirurina</taxon>
        <taxon>Ascaridomorpha</taxon>
        <taxon>Ascaridoidea</taxon>
        <taxon>Anisakidae</taxon>
        <taxon>Anisakis</taxon>
        <taxon>Anisakis simplex complex</taxon>
    </lineage>
</organism>
<dbReference type="Proteomes" id="UP000267096">
    <property type="component" value="Unassembled WGS sequence"/>
</dbReference>
<evidence type="ECO:0000313" key="5">
    <source>
        <dbReference type="Proteomes" id="UP000267096"/>
    </source>
</evidence>
<dbReference type="AlphaFoldDB" id="A0A3P6T0Y0"/>
<feature type="region of interest" description="Disordered" evidence="2">
    <location>
        <begin position="1"/>
        <end position="25"/>
    </location>
</feature>
<dbReference type="InterPro" id="IPR032023">
    <property type="entry name" value="GCC2_Rab_bind"/>
</dbReference>
<dbReference type="OrthoDB" id="1926336at2759"/>
<evidence type="ECO:0000259" key="3">
    <source>
        <dbReference type="Pfam" id="PF16704"/>
    </source>
</evidence>
<accession>A0A3P6T0Y0</accession>
<keyword evidence="5" id="KW-1185">Reference proteome</keyword>
<dbReference type="Pfam" id="PF16704">
    <property type="entry name" value="Rab_bind"/>
    <property type="match status" value="1"/>
</dbReference>
<evidence type="ECO:0000256" key="2">
    <source>
        <dbReference type="SAM" id="MobiDB-lite"/>
    </source>
</evidence>
<dbReference type="EMBL" id="UYRR01040249">
    <property type="protein sequence ID" value="VDK78627.1"/>
    <property type="molecule type" value="Genomic_DNA"/>
</dbReference>
<feature type="compositionally biased region" description="Basic and acidic residues" evidence="2">
    <location>
        <begin position="1"/>
        <end position="13"/>
    </location>
</feature>
<gene>
    <name evidence="4" type="ORF">ASIM_LOCUS20655</name>
</gene>
<feature type="coiled-coil region" evidence="1">
    <location>
        <begin position="73"/>
        <end position="110"/>
    </location>
</feature>
<keyword evidence="1" id="KW-0175">Coiled coil</keyword>
<feature type="domain" description="GCC2 Rab binding" evidence="3">
    <location>
        <begin position="68"/>
        <end position="111"/>
    </location>
</feature>
<sequence>MQRPKSSVDETTHANRNSIEAAETGVERTLEDVLNADDSDTMLTVIHDEWQSNAGDENVKDWEQIALNTHKQLEHTRELLNECEASNVRLSEQSKLLKEEIRRLERNEQRKDHMANSEYLKNVILKVLPG</sequence>